<sequence>MTDRHRADRVGEDAHGVRHGFPHREAVRASLTVLWRRLGPDGVGRYATSVAAADVTLSPGEDPLLGATRVAGVLVRHLLLPEARMVVSFRAMEHAATVELAAGPEYFVELNARFRTRPRDIGAALAHEITHVLLHRLGLGFPDTGRNEILTDVVTAYLGAGWLLLDAFRQDGAESQKLGYLTPEEFGWVLAQRAELFGEDPSPWFSSAVAYEAWRRGRAEADRERRLPPLAGAGWADRRRYVRERRLGRAAPGAPYAFDGGAPASAVAFPCPVCRQRLRVPAGRTLRARCRLCGTVLDCAG</sequence>
<organism evidence="1 2">
    <name type="scientific">Streptomyces hydrogenans</name>
    <dbReference type="NCBI Taxonomy" id="1873719"/>
    <lineage>
        <taxon>Bacteria</taxon>
        <taxon>Bacillati</taxon>
        <taxon>Actinomycetota</taxon>
        <taxon>Actinomycetes</taxon>
        <taxon>Kitasatosporales</taxon>
        <taxon>Streptomycetaceae</taxon>
        <taxon>Streptomyces</taxon>
    </lineage>
</organism>
<reference evidence="1" key="1">
    <citation type="submission" date="2024-05" db="EMBL/GenBank/DDBJ databases">
        <title>Whole genome shotgun sequence of Streptomyces hydrogenans NBRC 13475.</title>
        <authorList>
            <person name="Komaki H."/>
            <person name="Tamura T."/>
        </authorList>
    </citation>
    <scope>NUCLEOTIDE SEQUENCE</scope>
    <source>
        <strain evidence="1">NBRC 13475</strain>
    </source>
</reference>
<proteinExistence type="predicted"/>
<accession>A0ABQ3P9C1</accession>
<dbReference type="Proteomes" id="UP001052739">
    <property type="component" value="Unassembled WGS sequence"/>
</dbReference>
<dbReference type="EMBL" id="BNDW01000019">
    <property type="protein sequence ID" value="GHI21631.1"/>
    <property type="molecule type" value="Genomic_DNA"/>
</dbReference>
<keyword evidence="2" id="KW-1185">Reference proteome</keyword>
<evidence type="ECO:0000313" key="1">
    <source>
        <dbReference type="EMBL" id="GHI21631.1"/>
    </source>
</evidence>
<dbReference type="RefSeq" id="WP_226651694.1">
    <property type="nucleotide sequence ID" value="NZ_BNDW01000019.1"/>
</dbReference>
<gene>
    <name evidence="1" type="ORF">Shyd_30020</name>
</gene>
<comment type="caution">
    <text evidence="1">The sequence shown here is derived from an EMBL/GenBank/DDBJ whole genome shotgun (WGS) entry which is preliminary data.</text>
</comment>
<name>A0ABQ3P9C1_9ACTN</name>
<protein>
    <submittedName>
        <fullName evidence="1">Uncharacterized protein</fullName>
    </submittedName>
</protein>
<evidence type="ECO:0000313" key="2">
    <source>
        <dbReference type="Proteomes" id="UP001052739"/>
    </source>
</evidence>